<dbReference type="Pfam" id="PF05685">
    <property type="entry name" value="Uma2"/>
    <property type="match status" value="1"/>
</dbReference>
<gene>
    <name evidence="2" type="ORF">NIES1031_03725</name>
</gene>
<evidence type="ECO:0000313" key="3">
    <source>
        <dbReference type="Proteomes" id="UP000185984"/>
    </source>
</evidence>
<reference evidence="2 3" key="1">
    <citation type="submission" date="2016-11" db="EMBL/GenBank/DDBJ databases">
        <title>Draft Genome Sequences of Nine Cyanobacterial Strains from Diverse Habitats.</title>
        <authorList>
            <person name="Zhu T."/>
            <person name="Hou S."/>
            <person name="Lu X."/>
            <person name="Hess W.R."/>
        </authorList>
    </citation>
    <scope>NUCLEOTIDE SEQUENCE [LARGE SCALE GENOMIC DNA]</scope>
    <source>
        <strain evidence="2 3">5.2 s.c.1</strain>
    </source>
</reference>
<dbReference type="STRING" id="247279.NIES1031_03725"/>
<dbReference type="PANTHER" id="PTHR47152:SF1">
    <property type="entry name" value="SLL1186 PROTEIN"/>
    <property type="match status" value="1"/>
</dbReference>
<dbReference type="Gene3D" id="3.90.1570.10">
    <property type="entry name" value="tt1808, chain A"/>
    <property type="match status" value="1"/>
</dbReference>
<keyword evidence="3" id="KW-1185">Reference proteome</keyword>
<dbReference type="CDD" id="cd06260">
    <property type="entry name" value="DUF820-like"/>
    <property type="match status" value="1"/>
</dbReference>
<name>A0A1U7HXP1_9CHRO</name>
<comment type="caution">
    <text evidence="2">The sequence shown here is derived from an EMBL/GenBank/DDBJ whole genome shotgun (WGS) entry which is preliminary data.</text>
</comment>
<organism evidence="2 3">
    <name type="scientific">Chroogloeocystis siderophila 5.2 s.c.1</name>
    <dbReference type="NCBI Taxonomy" id="247279"/>
    <lineage>
        <taxon>Bacteria</taxon>
        <taxon>Bacillati</taxon>
        <taxon>Cyanobacteriota</taxon>
        <taxon>Cyanophyceae</taxon>
        <taxon>Oscillatoriophycideae</taxon>
        <taxon>Chroococcales</taxon>
        <taxon>Chroococcaceae</taxon>
        <taxon>Chroogloeocystis</taxon>
    </lineage>
</organism>
<proteinExistence type="predicted"/>
<feature type="domain" description="Putative restriction endonuclease" evidence="1">
    <location>
        <begin position="27"/>
        <end position="189"/>
    </location>
</feature>
<dbReference type="InterPro" id="IPR012296">
    <property type="entry name" value="Nuclease_put_TT1808"/>
</dbReference>
<accession>A0A1U7HXP1</accession>
<dbReference type="Proteomes" id="UP000185984">
    <property type="component" value="Unassembled WGS sequence"/>
</dbReference>
<protein>
    <recommendedName>
        <fullName evidence="1">Putative restriction endonuclease domain-containing protein</fullName>
    </recommendedName>
</protein>
<evidence type="ECO:0000313" key="2">
    <source>
        <dbReference type="EMBL" id="OKH28362.1"/>
    </source>
</evidence>
<dbReference type="InterPro" id="IPR008538">
    <property type="entry name" value="Uma2"/>
</dbReference>
<dbReference type="PANTHER" id="PTHR47152">
    <property type="entry name" value="SLR2084 PROTEIN-RELATED"/>
    <property type="match status" value="1"/>
</dbReference>
<sequence length="215" mass="24745">MDLTVTKDSIDLPPGAEVILRHQTWSDYQALLASRQDKAAIKIYFDATTHELRIMAPLPEHSKKSDTLSDLVKSLLRHLKHDWEGFDPLTLKRFEQKGLEPDACFYIQNREAILGKERIDLESDPPPDLALEIDLTSSTKPEDYTAIGVPELWIYRNQTLNIYLFDGQHYQESSKSSLFPTIPVKELIPVYVERAWNAGSSVALREFENILREQY</sequence>
<dbReference type="OrthoDB" id="5768410at2"/>
<dbReference type="RefSeq" id="WP_073548167.1">
    <property type="nucleotide sequence ID" value="NZ_CAWMVK010000023.1"/>
</dbReference>
<dbReference type="AlphaFoldDB" id="A0A1U7HXP1"/>
<dbReference type="InterPro" id="IPR011335">
    <property type="entry name" value="Restrct_endonuc-II-like"/>
</dbReference>
<evidence type="ECO:0000259" key="1">
    <source>
        <dbReference type="Pfam" id="PF05685"/>
    </source>
</evidence>
<dbReference type="SUPFAM" id="SSF52980">
    <property type="entry name" value="Restriction endonuclease-like"/>
    <property type="match status" value="1"/>
</dbReference>
<dbReference type="EMBL" id="MRCC01000003">
    <property type="protein sequence ID" value="OKH28362.1"/>
    <property type="molecule type" value="Genomic_DNA"/>
</dbReference>